<dbReference type="OrthoDB" id="120976at2759"/>
<dbReference type="Proteomes" id="UP000748531">
    <property type="component" value="Unassembled WGS sequence"/>
</dbReference>
<dbReference type="EMBL" id="LUCH01001421">
    <property type="protein sequence ID" value="KAF5403103.1"/>
    <property type="molecule type" value="Genomic_DNA"/>
</dbReference>
<gene>
    <name evidence="1" type="ORF">PHET_03666</name>
</gene>
<evidence type="ECO:0000313" key="1">
    <source>
        <dbReference type="EMBL" id="KAF5403103.1"/>
    </source>
</evidence>
<reference evidence="1" key="1">
    <citation type="submission" date="2019-05" db="EMBL/GenBank/DDBJ databases">
        <title>Annotation for the trematode Paragonimus heterotremus.</title>
        <authorList>
            <person name="Choi Y.-J."/>
        </authorList>
    </citation>
    <scope>NUCLEOTIDE SEQUENCE</scope>
    <source>
        <strain evidence="1">LC</strain>
    </source>
</reference>
<accession>A0A8J4WI07</accession>
<sequence>MTNLSDDFADRIHDQLLGIQLFPFTQEDSSERLSAEALVRGYKKFCQRKRIRVRDPVVTRIRNVCHHLLFDLRELDMNSQEFEAIVHILQGCARIAIINLSFNRIENKGIKLLRPVVINGPFLTQLVSLS</sequence>
<dbReference type="AlphaFoldDB" id="A0A8J4WI07"/>
<evidence type="ECO:0000313" key="2">
    <source>
        <dbReference type="Proteomes" id="UP000748531"/>
    </source>
</evidence>
<protein>
    <submittedName>
        <fullName evidence="1">Uncharacterized protein</fullName>
    </submittedName>
</protein>
<comment type="caution">
    <text evidence="1">The sequence shown here is derived from an EMBL/GenBank/DDBJ whole genome shotgun (WGS) entry which is preliminary data.</text>
</comment>
<dbReference type="SUPFAM" id="SSF52047">
    <property type="entry name" value="RNI-like"/>
    <property type="match status" value="1"/>
</dbReference>
<name>A0A8J4WI07_9TREM</name>
<organism evidence="1 2">
    <name type="scientific">Paragonimus heterotremus</name>
    <dbReference type="NCBI Taxonomy" id="100268"/>
    <lineage>
        <taxon>Eukaryota</taxon>
        <taxon>Metazoa</taxon>
        <taxon>Spiralia</taxon>
        <taxon>Lophotrochozoa</taxon>
        <taxon>Platyhelminthes</taxon>
        <taxon>Trematoda</taxon>
        <taxon>Digenea</taxon>
        <taxon>Plagiorchiida</taxon>
        <taxon>Troglotremata</taxon>
        <taxon>Troglotrematidae</taxon>
        <taxon>Paragonimus</taxon>
    </lineage>
</organism>
<proteinExistence type="predicted"/>
<keyword evidence="2" id="KW-1185">Reference proteome</keyword>